<dbReference type="InterPro" id="IPR007110">
    <property type="entry name" value="Ig-like_dom"/>
</dbReference>
<name>A0AAV2PLF3_MEGNR</name>
<evidence type="ECO:0000313" key="6">
    <source>
        <dbReference type="Proteomes" id="UP001497623"/>
    </source>
</evidence>
<dbReference type="GO" id="GO:0007156">
    <property type="term" value="P:homophilic cell adhesion via plasma membrane adhesion molecules"/>
    <property type="evidence" value="ECO:0007669"/>
    <property type="project" value="TreeGrafter"/>
</dbReference>
<dbReference type="GO" id="GO:0050808">
    <property type="term" value="P:synapse organization"/>
    <property type="evidence" value="ECO:0007669"/>
    <property type="project" value="TreeGrafter"/>
</dbReference>
<evidence type="ECO:0000256" key="1">
    <source>
        <dbReference type="ARBA" id="ARBA00022729"/>
    </source>
</evidence>
<organism evidence="5 6">
    <name type="scientific">Meganyctiphanes norvegica</name>
    <name type="common">Northern krill</name>
    <name type="synonym">Thysanopoda norvegica</name>
    <dbReference type="NCBI Taxonomy" id="48144"/>
    <lineage>
        <taxon>Eukaryota</taxon>
        <taxon>Metazoa</taxon>
        <taxon>Ecdysozoa</taxon>
        <taxon>Arthropoda</taxon>
        <taxon>Crustacea</taxon>
        <taxon>Multicrustacea</taxon>
        <taxon>Malacostraca</taxon>
        <taxon>Eumalacostraca</taxon>
        <taxon>Eucarida</taxon>
        <taxon>Euphausiacea</taxon>
        <taxon>Euphausiidae</taxon>
        <taxon>Meganyctiphanes</taxon>
    </lineage>
</organism>
<feature type="non-terminal residue" evidence="5">
    <location>
        <position position="1"/>
    </location>
</feature>
<keyword evidence="6" id="KW-1185">Reference proteome</keyword>
<evidence type="ECO:0000259" key="4">
    <source>
        <dbReference type="PROSITE" id="PS50835"/>
    </source>
</evidence>
<comment type="caution">
    <text evidence="5">The sequence shown here is derived from an EMBL/GenBank/DDBJ whole genome shotgun (WGS) entry which is preliminary data.</text>
</comment>
<dbReference type="EMBL" id="CAXKWB010000454">
    <property type="protein sequence ID" value="CAL4060903.1"/>
    <property type="molecule type" value="Genomic_DNA"/>
</dbReference>
<dbReference type="GO" id="GO:0043025">
    <property type="term" value="C:neuronal cell body"/>
    <property type="evidence" value="ECO:0007669"/>
    <property type="project" value="TreeGrafter"/>
</dbReference>
<dbReference type="GO" id="GO:0008046">
    <property type="term" value="F:axon guidance receptor activity"/>
    <property type="evidence" value="ECO:0007669"/>
    <property type="project" value="TreeGrafter"/>
</dbReference>
<dbReference type="FunFam" id="2.60.40.10:FF:000107">
    <property type="entry name" value="Myosin, light chain kinase a"/>
    <property type="match status" value="1"/>
</dbReference>
<dbReference type="InterPro" id="IPR036179">
    <property type="entry name" value="Ig-like_dom_sf"/>
</dbReference>
<dbReference type="Pfam" id="PF07679">
    <property type="entry name" value="I-set"/>
    <property type="match status" value="1"/>
</dbReference>
<dbReference type="PANTHER" id="PTHR45080">
    <property type="entry name" value="CONTACTIN 5"/>
    <property type="match status" value="1"/>
</dbReference>
<protein>
    <recommendedName>
        <fullName evidence="4">Ig-like domain-containing protein</fullName>
    </recommendedName>
</protein>
<dbReference type="GO" id="GO:0005886">
    <property type="term" value="C:plasma membrane"/>
    <property type="evidence" value="ECO:0007669"/>
    <property type="project" value="TreeGrafter"/>
</dbReference>
<dbReference type="InterPro" id="IPR013098">
    <property type="entry name" value="Ig_I-set"/>
</dbReference>
<dbReference type="InterPro" id="IPR003599">
    <property type="entry name" value="Ig_sub"/>
</dbReference>
<gene>
    <name evidence="5" type="ORF">MNOR_LOCUS1658</name>
</gene>
<dbReference type="InterPro" id="IPR013783">
    <property type="entry name" value="Ig-like_fold"/>
</dbReference>
<dbReference type="InterPro" id="IPR003598">
    <property type="entry name" value="Ig_sub2"/>
</dbReference>
<dbReference type="AlphaFoldDB" id="A0AAV2PLF3"/>
<dbReference type="SMART" id="SM00409">
    <property type="entry name" value="IG"/>
    <property type="match status" value="2"/>
</dbReference>
<dbReference type="PROSITE" id="PS50835">
    <property type="entry name" value="IG_LIKE"/>
    <property type="match status" value="3"/>
</dbReference>
<feature type="non-terminal residue" evidence="5">
    <location>
        <position position="204"/>
    </location>
</feature>
<dbReference type="Pfam" id="PF13927">
    <property type="entry name" value="Ig_3"/>
    <property type="match status" value="1"/>
</dbReference>
<evidence type="ECO:0000313" key="5">
    <source>
        <dbReference type="EMBL" id="CAL4060903.1"/>
    </source>
</evidence>
<dbReference type="Proteomes" id="UP001497623">
    <property type="component" value="Unassembled WGS sequence"/>
</dbReference>
<dbReference type="PANTHER" id="PTHR45080:SF8">
    <property type="entry name" value="IG-LIKE DOMAIN-CONTAINING PROTEIN"/>
    <property type="match status" value="1"/>
</dbReference>
<reference evidence="5 6" key="1">
    <citation type="submission" date="2024-05" db="EMBL/GenBank/DDBJ databases">
        <authorList>
            <person name="Wallberg A."/>
        </authorList>
    </citation>
    <scope>NUCLEOTIDE SEQUENCE [LARGE SCALE GENOMIC DNA]</scope>
</reference>
<feature type="domain" description="Ig-like" evidence="4">
    <location>
        <begin position="1"/>
        <end position="58"/>
    </location>
</feature>
<dbReference type="SMART" id="SM00408">
    <property type="entry name" value="IGc2"/>
    <property type="match status" value="2"/>
</dbReference>
<dbReference type="InterPro" id="IPR050958">
    <property type="entry name" value="Cell_Adh-Cytoskel_Orgn"/>
</dbReference>
<evidence type="ECO:0000256" key="2">
    <source>
        <dbReference type="ARBA" id="ARBA00023157"/>
    </source>
</evidence>
<evidence type="ECO:0000256" key="3">
    <source>
        <dbReference type="ARBA" id="ARBA00023319"/>
    </source>
</evidence>
<sequence length="204" mass="22629">PVPSYNWTRKGGDLPLGSVLSSYNRILTIPSVQPSDTGDYVCKAENNRVSIQGTIALSIQAKPSFTIPLQSQFIAKGHDLQWECEAFGIPDVDYIWLRNSKKITLETMDEADRARYEITDSVLTIKSVEEKDQAMYQCTATNQLGSTYSSAQLTVLELAPSFIKKPLESEKYASEGTNATIVCNPEASPRPNFVWRKDGLVLGM</sequence>
<dbReference type="GO" id="GO:0030424">
    <property type="term" value="C:axon"/>
    <property type="evidence" value="ECO:0007669"/>
    <property type="project" value="TreeGrafter"/>
</dbReference>
<keyword evidence="1" id="KW-0732">Signal</keyword>
<keyword evidence="3" id="KW-0393">Immunoglobulin domain</keyword>
<feature type="domain" description="Ig-like" evidence="4">
    <location>
        <begin position="63"/>
        <end position="154"/>
    </location>
</feature>
<dbReference type="SUPFAM" id="SSF48726">
    <property type="entry name" value="Immunoglobulin"/>
    <property type="match status" value="3"/>
</dbReference>
<keyword evidence="2" id="KW-1015">Disulfide bond</keyword>
<dbReference type="Gene3D" id="2.60.40.10">
    <property type="entry name" value="Immunoglobulins"/>
    <property type="match status" value="3"/>
</dbReference>
<accession>A0AAV2PLF3</accession>
<proteinExistence type="predicted"/>
<feature type="domain" description="Ig-like" evidence="4">
    <location>
        <begin position="160"/>
        <end position="204"/>
    </location>
</feature>